<dbReference type="AlphaFoldDB" id="A0AA36N9F9"/>
<comment type="caution">
    <text evidence="2">The sequence shown here is derived from an EMBL/GenBank/DDBJ whole genome shotgun (WGS) entry which is preliminary data.</text>
</comment>
<sequence length="184" mass="20051">MFDTFGRLPVPRAENAEAAGSPQEEAEESIRPKRKVPKPGGISFNMEGAQKALAAARTRVQVQTAVEAAKAKRLNVKDAATQTVRDPEHQDGDIVTIWRLRPRGMESFPHFVKPKKVKKSKEVPVTVQEALETEEPQAPSGDPRAAGARKRPLQEEATGAADLSGGEAMEAMCDPYQTTFEETS</sequence>
<evidence type="ECO:0000313" key="3">
    <source>
        <dbReference type="Proteomes" id="UP001178507"/>
    </source>
</evidence>
<name>A0AA36N9F9_9DINO</name>
<evidence type="ECO:0000313" key="2">
    <source>
        <dbReference type="EMBL" id="CAJ1394178.1"/>
    </source>
</evidence>
<proteinExistence type="predicted"/>
<organism evidence="2 3">
    <name type="scientific">Effrenium voratum</name>
    <dbReference type="NCBI Taxonomy" id="2562239"/>
    <lineage>
        <taxon>Eukaryota</taxon>
        <taxon>Sar</taxon>
        <taxon>Alveolata</taxon>
        <taxon>Dinophyceae</taxon>
        <taxon>Suessiales</taxon>
        <taxon>Symbiodiniaceae</taxon>
        <taxon>Effrenium</taxon>
    </lineage>
</organism>
<protein>
    <submittedName>
        <fullName evidence="2">Uncharacterized protein</fullName>
    </submittedName>
</protein>
<evidence type="ECO:0000256" key="1">
    <source>
        <dbReference type="SAM" id="MobiDB-lite"/>
    </source>
</evidence>
<gene>
    <name evidence="2" type="ORF">EVOR1521_LOCUS18901</name>
</gene>
<reference evidence="2" key="1">
    <citation type="submission" date="2023-08" db="EMBL/GenBank/DDBJ databases">
        <authorList>
            <person name="Chen Y."/>
            <person name="Shah S."/>
            <person name="Dougan E. K."/>
            <person name="Thang M."/>
            <person name="Chan C."/>
        </authorList>
    </citation>
    <scope>NUCLEOTIDE SEQUENCE</scope>
</reference>
<feature type="region of interest" description="Disordered" evidence="1">
    <location>
        <begin position="1"/>
        <end position="44"/>
    </location>
</feature>
<feature type="region of interest" description="Disordered" evidence="1">
    <location>
        <begin position="118"/>
        <end position="184"/>
    </location>
</feature>
<dbReference type="EMBL" id="CAUJNA010002779">
    <property type="protein sequence ID" value="CAJ1394178.1"/>
    <property type="molecule type" value="Genomic_DNA"/>
</dbReference>
<dbReference type="Proteomes" id="UP001178507">
    <property type="component" value="Unassembled WGS sequence"/>
</dbReference>
<accession>A0AA36N9F9</accession>
<keyword evidence="3" id="KW-1185">Reference proteome</keyword>